<accession>A0ABD3HIP4</accession>
<dbReference type="EMBL" id="JBJQOH010000004">
    <property type="protein sequence ID" value="KAL3690442.1"/>
    <property type="molecule type" value="Genomic_DNA"/>
</dbReference>
<dbReference type="PRINTS" id="PR00412">
    <property type="entry name" value="EPOXHYDRLASE"/>
</dbReference>
<dbReference type="InterPro" id="IPR000073">
    <property type="entry name" value="AB_hydrolase_1"/>
</dbReference>
<evidence type="ECO:0000313" key="2">
    <source>
        <dbReference type="EMBL" id="KAL3690442.1"/>
    </source>
</evidence>
<sequence>MATQVFAKTGLVPVPISSHTQTSNGSKLIGQTTFTSTSKFSIHQLMTKKTSDFWTVAAASDKGLNKTTDEGEDEMRTKGIFSFVTDNESSRTAIQMPNTPVQDGNLGQMITAIENKGRDFGAYRRAGEFSWWVRTLGDNSAKKGIIVLLHGAPAQSYSYRDVMKQLAAVGYQVYAPDWLGYGFSEKPQPGYDFKYTEEAYHEEFDKLLVRLKIDSPFYLLTQAPLPSLFQQLRIPFLGEFTCQNAILPERFVEEGSPYVLELDDADVYRLPYLDSSDPGFSLLESVRKAPVKDLGARIASGFADTSWKVPTIVAWGEADKYLPKTEAEEFAKNNPEVIRAVMLSGAGHLPQEDWPEKVVEAVDGFFQRA</sequence>
<organism evidence="2 3">
    <name type="scientific">Riccia sorocarpa</name>
    <dbReference type="NCBI Taxonomy" id="122646"/>
    <lineage>
        <taxon>Eukaryota</taxon>
        <taxon>Viridiplantae</taxon>
        <taxon>Streptophyta</taxon>
        <taxon>Embryophyta</taxon>
        <taxon>Marchantiophyta</taxon>
        <taxon>Marchantiopsida</taxon>
        <taxon>Marchantiidae</taxon>
        <taxon>Marchantiales</taxon>
        <taxon>Ricciaceae</taxon>
        <taxon>Riccia</taxon>
    </lineage>
</organism>
<protein>
    <recommendedName>
        <fullName evidence="1">AB hydrolase-1 domain-containing protein</fullName>
    </recommendedName>
</protein>
<proteinExistence type="predicted"/>
<dbReference type="Proteomes" id="UP001633002">
    <property type="component" value="Unassembled WGS sequence"/>
</dbReference>
<dbReference type="InterPro" id="IPR029058">
    <property type="entry name" value="AB_hydrolase_fold"/>
</dbReference>
<dbReference type="AlphaFoldDB" id="A0ABD3HIP4"/>
<dbReference type="PANTHER" id="PTHR43194">
    <property type="entry name" value="HYDROLASE ALPHA/BETA FOLD FAMILY"/>
    <property type="match status" value="1"/>
</dbReference>
<gene>
    <name evidence="2" type="ORF">R1sor_016751</name>
</gene>
<dbReference type="InterPro" id="IPR050228">
    <property type="entry name" value="Carboxylesterase_BioH"/>
</dbReference>
<feature type="domain" description="AB hydrolase-1" evidence="1">
    <location>
        <begin position="145"/>
        <end position="216"/>
    </location>
</feature>
<comment type="caution">
    <text evidence="2">The sequence shown here is derived from an EMBL/GenBank/DDBJ whole genome shotgun (WGS) entry which is preliminary data.</text>
</comment>
<keyword evidence="3" id="KW-1185">Reference proteome</keyword>
<dbReference type="PANTHER" id="PTHR43194:SF2">
    <property type="entry name" value="PEROXISOMAL MEMBRANE PROTEIN LPX1"/>
    <property type="match status" value="1"/>
</dbReference>
<dbReference type="InterPro" id="IPR000639">
    <property type="entry name" value="Epox_hydrolase-like"/>
</dbReference>
<name>A0ABD3HIP4_9MARC</name>
<dbReference type="Pfam" id="PF00561">
    <property type="entry name" value="Abhydrolase_1"/>
    <property type="match status" value="1"/>
</dbReference>
<reference evidence="2 3" key="1">
    <citation type="submission" date="2024-09" db="EMBL/GenBank/DDBJ databases">
        <title>Chromosome-scale assembly of Riccia sorocarpa.</title>
        <authorList>
            <person name="Paukszto L."/>
        </authorList>
    </citation>
    <scope>NUCLEOTIDE SEQUENCE [LARGE SCALE GENOMIC DNA]</scope>
    <source>
        <strain evidence="2">LP-2024</strain>
        <tissue evidence="2">Aerial parts of the thallus</tissue>
    </source>
</reference>
<evidence type="ECO:0000259" key="1">
    <source>
        <dbReference type="Pfam" id="PF00561"/>
    </source>
</evidence>
<evidence type="ECO:0000313" key="3">
    <source>
        <dbReference type="Proteomes" id="UP001633002"/>
    </source>
</evidence>
<dbReference type="Gene3D" id="3.40.50.1820">
    <property type="entry name" value="alpha/beta hydrolase"/>
    <property type="match status" value="2"/>
</dbReference>
<dbReference type="SUPFAM" id="SSF53474">
    <property type="entry name" value="alpha/beta-Hydrolases"/>
    <property type="match status" value="1"/>
</dbReference>